<reference evidence="1 2" key="2">
    <citation type="journal article" date="2011" name="Stand. Genomic Sci.">
        <title>Complete genome sequence of Isosphaera pallida type strain (IS1B).</title>
        <authorList>
            <consortium name="US DOE Joint Genome Institute (JGI-PGF)"/>
            <person name="Goker M."/>
            <person name="Cleland D."/>
            <person name="Saunders E."/>
            <person name="Lapidus A."/>
            <person name="Nolan M."/>
            <person name="Lucas S."/>
            <person name="Hammon N."/>
            <person name="Deshpande S."/>
            <person name="Cheng J.F."/>
            <person name="Tapia R."/>
            <person name="Han C."/>
            <person name="Goodwin L."/>
            <person name="Pitluck S."/>
            <person name="Liolios K."/>
            <person name="Pagani I."/>
            <person name="Ivanova N."/>
            <person name="Mavromatis K."/>
            <person name="Pati A."/>
            <person name="Chen A."/>
            <person name="Palaniappan K."/>
            <person name="Land M."/>
            <person name="Hauser L."/>
            <person name="Chang Y.J."/>
            <person name="Jeffries C.D."/>
            <person name="Detter J.C."/>
            <person name="Beck B."/>
            <person name="Woyke T."/>
            <person name="Bristow J."/>
            <person name="Eisen J.A."/>
            <person name="Markowitz V."/>
            <person name="Hugenholtz P."/>
            <person name="Kyrpides N.C."/>
            <person name="Klenk H.P."/>
        </authorList>
    </citation>
    <scope>NUCLEOTIDE SEQUENCE [LARGE SCALE GENOMIC DNA]</scope>
    <source>
        <strain evidence="2">ATCC 43644 / DSM 9630 / IS1B</strain>
    </source>
</reference>
<reference key="1">
    <citation type="submission" date="2010-11" db="EMBL/GenBank/DDBJ databases">
        <title>The complete sequence of chromosome of Isophaera pallida ATCC 43644.</title>
        <authorList>
            <consortium name="US DOE Joint Genome Institute (JGI-PGF)"/>
            <person name="Lucas S."/>
            <person name="Copeland A."/>
            <person name="Lapidus A."/>
            <person name="Bruce D."/>
            <person name="Goodwin L."/>
            <person name="Pitluck S."/>
            <person name="Kyrpides N."/>
            <person name="Mavromatis K."/>
            <person name="Pagani I."/>
            <person name="Ivanova N."/>
            <person name="Saunders E."/>
            <person name="Brettin T."/>
            <person name="Detter J.C."/>
            <person name="Han C."/>
            <person name="Tapia R."/>
            <person name="Land M."/>
            <person name="Hauser L."/>
            <person name="Markowitz V."/>
            <person name="Cheng J.-F."/>
            <person name="Hugenholtz P."/>
            <person name="Woyke T."/>
            <person name="Wu D."/>
            <person name="Eisen J.A."/>
        </authorList>
    </citation>
    <scope>NUCLEOTIDE SEQUENCE</scope>
    <source>
        <strain>ATCC 43644</strain>
    </source>
</reference>
<dbReference type="STRING" id="575540.Isop_2344"/>
<dbReference type="HOGENOM" id="CLU_415482_0_0_0"/>
<accession>E8R6L0</accession>
<gene>
    <name evidence="1" type="ordered locus">Isop_2344</name>
</gene>
<evidence type="ECO:0000313" key="1">
    <source>
        <dbReference type="EMBL" id="ADV62921.1"/>
    </source>
</evidence>
<dbReference type="KEGG" id="ipa:Isop_2344"/>
<proteinExistence type="predicted"/>
<dbReference type="EMBL" id="CP002353">
    <property type="protein sequence ID" value="ADV62921.1"/>
    <property type="molecule type" value="Genomic_DNA"/>
</dbReference>
<dbReference type="Proteomes" id="UP000008631">
    <property type="component" value="Chromosome"/>
</dbReference>
<name>E8R6L0_ISOPI</name>
<sequence length="660" mass="72443">MLGLIRWPCSARRVLAIVVVIGASPTPDGQLIARGGQLGAAVIEPGEPPRPAAIGFDWNGPLLRLVPEGAAAVLMLHDLADHRRAWLDSTPARRLAQTEVMRDWLDSEEGRQFEQARGALRAVFGLELGDLIDAVVGRDAVLALRLTRPDQPEGLILTRVNPNDRDLVERLIEGLHPSVRFVDRPVVTSRGATTIRTRLGIDAHTFLNSAEAGLGEDGTAILVWSNLVEPIEEVIRAVDAVLANEAGIPPRFASVEDLVHLGRDWPARPPLALVVSPERLGMSFPTDSADPVEAWLSRVWGAAAWVGLALSWESDDGLQEVLRLRWAEQHRVEKLPDSLRRFASSPTNPPVEPNQVERLLEHAPAEAVAVWLAQGDWGALADVLLEVVGPLPASRHQAFWVAFEGLAGGRRPPRELLSSLQPSWLMWASVDWPKPGDRAPTGPAAVAEIAPPSPKLTWGNWRLALSLTAADQAAALAWENLGRTLLALRKLDDSEDHLLLTVESDPTAPGQIAPPVRSVTGLRRRVGTPWSLVWERSDRVLRLTYAPHATFKPTDSLSPLVASTNRSRWAALKDRDAPEASTILMIDVARLASWVRACEPTLLDWLGGLEDRPAAELLRDLRHVRDLLDQFDTLTLSQCLEPDHATVRRVLTLRFRGNLE</sequence>
<evidence type="ECO:0000313" key="2">
    <source>
        <dbReference type="Proteomes" id="UP000008631"/>
    </source>
</evidence>
<organism evidence="1 2">
    <name type="scientific">Isosphaera pallida (strain ATCC 43644 / DSM 9630 / IS1B)</name>
    <dbReference type="NCBI Taxonomy" id="575540"/>
    <lineage>
        <taxon>Bacteria</taxon>
        <taxon>Pseudomonadati</taxon>
        <taxon>Planctomycetota</taxon>
        <taxon>Planctomycetia</taxon>
        <taxon>Isosphaerales</taxon>
        <taxon>Isosphaeraceae</taxon>
        <taxon>Isosphaera</taxon>
    </lineage>
</organism>
<protein>
    <submittedName>
        <fullName evidence="1">Uncharacterized protein</fullName>
    </submittedName>
</protein>
<dbReference type="AlphaFoldDB" id="E8R6L0"/>
<dbReference type="InParanoid" id="E8R6L0"/>
<keyword evidence="2" id="KW-1185">Reference proteome</keyword>
<dbReference type="RefSeq" id="WP_013565209.1">
    <property type="nucleotide sequence ID" value="NC_014962.1"/>
</dbReference>